<dbReference type="GO" id="GO:0006950">
    <property type="term" value="P:response to stress"/>
    <property type="evidence" value="ECO:0007669"/>
    <property type="project" value="TreeGrafter"/>
</dbReference>
<proteinExistence type="predicted"/>
<dbReference type="InterPro" id="IPR000835">
    <property type="entry name" value="HTH_MarR-typ"/>
</dbReference>
<feature type="domain" description="HTH marR-type" evidence="1">
    <location>
        <begin position="8"/>
        <end position="141"/>
    </location>
</feature>
<dbReference type="PANTHER" id="PTHR33164">
    <property type="entry name" value="TRANSCRIPTIONAL REGULATOR, MARR FAMILY"/>
    <property type="match status" value="1"/>
</dbReference>
<dbReference type="PRINTS" id="PR00598">
    <property type="entry name" value="HTHMARR"/>
</dbReference>
<organism evidence="2 3">
    <name type="scientific">Chryseolinea serpens</name>
    <dbReference type="NCBI Taxonomy" id="947013"/>
    <lineage>
        <taxon>Bacteria</taxon>
        <taxon>Pseudomonadati</taxon>
        <taxon>Bacteroidota</taxon>
        <taxon>Cytophagia</taxon>
        <taxon>Cytophagales</taxon>
        <taxon>Fulvivirgaceae</taxon>
        <taxon>Chryseolinea</taxon>
    </lineage>
</organism>
<reference evidence="2 3" key="1">
    <citation type="submission" date="2016-11" db="EMBL/GenBank/DDBJ databases">
        <authorList>
            <person name="Jaros S."/>
            <person name="Januszkiewicz K."/>
            <person name="Wedrychowicz H."/>
        </authorList>
    </citation>
    <scope>NUCLEOTIDE SEQUENCE [LARGE SCALE GENOMIC DNA]</scope>
    <source>
        <strain evidence="2 3">DSM 24574</strain>
    </source>
</reference>
<dbReference type="InterPro" id="IPR036388">
    <property type="entry name" value="WH-like_DNA-bd_sf"/>
</dbReference>
<dbReference type="PANTHER" id="PTHR33164:SF43">
    <property type="entry name" value="HTH-TYPE TRANSCRIPTIONAL REPRESSOR YETL"/>
    <property type="match status" value="1"/>
</dbReference>
<dbReference type="GO" id="GO:0003700">
    <property type="term" value="F:DNA-binding transcription factor activity"/>
    <property type="evidence" value="ECO:0007669"/>
    <property type="project" value="InterPro"/>
</dbReference>
<dbReference type="Gene3D" id="1.10.10.10">
    <property type="entry name" value="Winged helix-like DNA-binding domain superfamily/Winged helix DNA-binding domain"/>
    <property type="match status" value="1"/>
</dbReference>
<dbReference type="PROSITE" id="PS50995">
    <property type="entry name" value="HTH_MARR_2"/>
    <property type="match status" value="1"/>
</dbReference>
<dbReference type="SMART" id="SM00347">
    <property type="entry name" value="HTH_MARR"/>
    <property type="match status" value="1"/>
</dbReference>
<evidence type="ECO:0000313" key="2">
    <source>
        <dbReference type="EMBL" id="SHH48480.1"/>
    </source>
</evidence>
<dbReference type="SUPFAM" id="SSF46785">
    <property type="entry name" value="Winged helix' DNA-binding domain"/>
    <property type="match status" value="1"/>
</dbReference>
<dbReference type="OrthoDB" id="996843at2"/>
<keyword evidence="3" id="KW-1185">Reference proteome</keyword>
<dbReference type="EMBL" id="FQWQ01000003">
    <property type="protein sequence ID" value="SHH48480.1"/>
    <property type="molecule type" value="Genomic_DNA"/>
</dbReference>
<dbReference type="RefSeq" id="WP_073137516.1">
    <property type="nucleotide sequence ID" value="NZ_FQWQ01000003.1"/>
</dbReference>
<evidence type="ECO:0000259" key="1">
    <source>
        <dbReference type="PROSITE" id="PS50995"/>
    </source>
</evidence>
<accession>A0A1M5TCX4</accession>
<protein>
    <submittedName>
        <fullName evidence="2">DNA-binding transcriptional regulator, MarR family</fullName>
    </submittedName>
</protein>
<dbReference type="InterPro" id="IPR039422">
    <property type="entry name" value="MarR/SlyA-like"/>
</dbReference>
<keyword evidence="2" id="KW-0238">DNA-binding</keyword>
<dbReference type="GO" id="GO:0003677">
    <property type="term" value="F:DNA binding"/>
    <property type="evidence" value="ECO:0007669"/>
    <property type="project" value="UniProtKB-KW"/>
</dbReference>
<sequence length="148" mass="17112">MIKPKSTTPRMLYLVKRAEIDGYSRMVKALAKYELTPIQYTVLYFVDYDEGDLSSAQLSRRFFMTPQSMNELVAILEKKKLLKKTTDPAHKRILRIALTAKGKKTLDACNRDLDAVEEKMLQQLTSKEIETLRELLRKLIDTNREGEG</sequence>
<dbReference type="AlphaFoldDB" id="A0A1M5TCX4"/>
<name>A0A1M5TCX4_9BACT</name>
<dbReference type="Pfam" id="PF12802">
    <property type="entry name" value="MarR_2"/>
    <property type="match status" value="1"/>
</dbReference>
<dbReference type="Proteomes" id="UP000184212">
    <property type="component" value="Unassembled WGS sequence"/>
</dbReference>
<dbReference type="InterPro" id="IPR036390">
    <property type="entry name" value="WH_DNA-bd_sf"/>
</dbReference>
<evidence type="ECO:0000313" key="3">
    <source>
        <dbReference type="Proteomes" id="UP000184212"/>
    </source>
</evidence>
<gene>
    <name evidence="2" type="ORF">SAMN04488109_3991</name>
</gene>